<dbReference type="AlphaFoldDB" id="J0WSI0"/>
<sequence length="478" mass="54142">MQVTIPRRLRSYIPLASDDGELDGAHTGKRRPPFLRLTQRRGAYIILFVLFANLAFFYHTGRLQTYGRRRTLSAIWAHERRLPQHDLDLPPPEGRDGRFVRFRNQMWGVGFNNLLGEVLLLSHLAMRARRAYVFTDFIDQAHARYPMNAFLSGPTAGAPWPATVDGVPRAVNVNFWERACPVSRRRILDPETVNAEIGVQFGKTPGDVFMDRWAKYLGNLSDSCVEIKDGSHQLFDIFFFGSPELLDLWPQMAKSPVMTHFAWSAPVQDAVARNMRLISPSSPATPWTGTAPDKYGGARNGHAGTITIQRLVAVHIRRGDFDEHCKKLQGWSAGFASWNLLKGLPDTFSSASASAEDYQRKCWPSIPQIVQRLHEVRAQHDTREGAGHELENVFIMTNGKRDWVTELMIALHDDNWRTISSSKDLVLDALEDNVNQAVDMEIARRAEVFVGNGFSTLSAMVTALRLTYEWLPENVRFL</sequence>
<keyword evidence="6" id="KW-1185">Reference proteome</keyword>
<evidence type="ECO:0000256" key="1">
    <source>
        <dbReference type="ARBA" id="ARBA00022679"/>
    </source>
</evidence>
<dbReference type="InParanoid" id="J0WSI0"/>
<reference evidence="6" key="1">
    <citation type="journal article" date="2012" name="Science">
        <title>The Paleozoic origin of enzymatic lignin decomposition reconstructed from 31 fungal genomes.</title>
        <authorList>
            <person name="Floudas D."/>
            <person name="Binder M."/>
            <person name="Riley R."/>
            <person name="Barry K."/>
            <person name="Blanchette R.A."/>
            <person name="Henrissat B."/>
            <person name="Martinez A.T."/>
            <person name="Otillar R."/>
            <person name="Spatafora J.W."/>
            <person name="Yadav J.S."/>
            <person name="Aerts A."/>
            <person name="Benoit I."/>
            <person name="Boyd A."/>
            <person name="Carlson A."/>
            <person name="Copeland A."/>
            <person name="Coutinho P.M."/>
            <person name="de Vries R.P."/>
            <person name="Ferreira P."/>
            <person name="Findley K."/>
            <person name="Foster B."/>
            <person name="Gaskell J."/>
            <person name="Glotzer D."/>
            <person name="Gorecki P."/>
            <person name="Heitman J."/>
            <person name="Hesse C."/>
            <person name="Hori C."/>
            <person name="Igarashi K."/>
            <person name="Jurgens J.A."/>
            <person name="Kallen N."/>
            <person name="Kersten P."/>
            <person name="Kohler A."/>
            <person name="Kuees U."/>
            <person name="Kumar T.K.A."/>
            <person name="Kuo A."/>
            <person name="LaButti K."/>
            <person name="Larrondo L.F."/>
            <person name="Lindquist E."/>
            <person name="Ling A."/>
            <person name="Lombard V."/>
            <person name="Lucas S."/>
            <person name="Lundell T."/>
            <person name="Martin R."/>
            <person name="McLaughlin D.J."/>
            <person name="Morgenstern I."/>
            <person name="Morin E."/>
            <person name="Murat C."/>
            <person name="Nagy L.G."/>
            <person name="Nolan M."/>
            <person name="Ohm R.A."/>
            <person name="Patyshakuliyeva A."/>
            <person name="Rokas A."/>
            <person name="Ruiz-Duenas F.J."/>
            <person name="Sabat G."/>
            <person name="Salamov A."/>
            <person name="Samejima M."/>
            <person name="Schmutz J."/>
            <person name="Slot J.C."/>
            <person name="St John F."/>
            <person name="Stenlid J."/>
            <person name="Sun H."/>
            <person name="Sun S."/>
            <person name="Syed K."/>
            <person name="Tsang A."/>
            <person name="Wiebenga A."/>
            <person name="Young D."/>
            <person name="Pisabarro A."/>
            <person name="Eastwood D.C."/>
            <person name="Martin F."/>
            <person name="Cullen D."/>
            <person name="Grigoriev I.V."/>
            <person name="Hibbett D.S."/>
        </authorList>
    </citation>
    <scope>NUCLEOTIDE SEQUENCE [LARGE SCALE GENOMIC DNA]</scope>
    <source>
        <strain evidence="6">TFB10046</strain>
    </source>
</reference>
<dbReference type="Gene3D" id="3.40.50.11350">
    <property type="match status" value="1"/>
</dbReference>
<feature type="transmembrane region" description="Helical" evidence="4">
    <location>
        <begin position="42"/>
        <end position="61"/>
    </location>
</feature>
<accession>J0WSI0</accession>
<keyword evidence="2" id="KW-0294">Fucose metabolism</keyword>
<dbReference type="PANTHER" id="PTHR13398">
    <property type="entry name" value="GDP-FUCOSE PROTEIN O-FUCOSYLTRANSFERASE 2"/>
    <property type="match status" value="1"/>
</dbReference>
<dbReference type="EMBL" id="JH687869">
    <property type="protein sequence ID" value="EJD36150.1"/>
    <property type="molecule type" value="Genomic_DNA"/>
</dbReference>
<dbReference type="Proteomes" id="UP000006514">
    <property type="component" value="Unassembled WGS sequence"/>
</dbReference>
<keyword evidence="3" id="KW-0119">Carbohydrate metabolism</keyword>
<evidence type="ECO:0000256" key="3">
    <source>
        <dbReference type="ARBA" id="ARBA00023277"/>
    </source>
</evidence>
<name>J0WSI0_AURST</name>
<evidence type="ECO:0000313" key="5">
    <source>
        <dbReference type="EMBL" id="EJD36150.1"/>
    </source>
</evidence>
<dbReference type="OMA" id="HASKCGW"/>
<dbReference type="KEGG" id="adl:AURDEDRAFT_117150"/>
<dbReference type="OrthoDB" id="2559662at2759"/>
<evidence type="ECO:0000256" key="2">
    <source>
        <dbReference type="ARBA" id="ARBA00023253"/>
    </source>
</evidence>
<proteinExistence type="predicted"/>
<evidence type="ECO:0000313" key="6">
    <source>
        <dbReference type="Proteomes" id="UP000006514"/>
    </source>
</evidence>
<keyword evidence="4" id="KW-0812">Transmembrane</keyword>
<protein>
    <submittedName>
        <fullName evidence="5">Uncharacterized protein</fullName>
    </submittedName>
</protein>
<gene>
    <name evidence="5" type="ORF">AURDEDRAFT_117150</name>
</gene>
<keyword evidence="4" id="KW-0472">Membrane</keyword>
<dbReference type="PANTHER" id="PTHR13398:SF0">
    <property type="entry name" value="GDP-FUCOSE PROTEIN O-FUCOSYLTRANSFERASE 2"/>
    <property type="match status" value="1"/>
</dbReference>
<dbReference type="CDD" id="cd11296">
    <property type="entry name" value="O-FucT_like"/>
    <property type="match status" value="1"/>
</dbReference>
<organism evidence="5 6">
    <name type="scientific">Auricularia subglabra (strain TFB-10046 / SS5)</name>
    <name type="common">White-rot fungus</name>
    <name type="synonym">Auricularia delicata (strain TFB10046)</name>
    <dbReference type="NCBI Taxonomy" id="717982"/>
    <lineage>
        <taxon>Eukaryota</taxon>
        <taxon>Fungi</taxon>
        <taxon>Dikarya</taxon>
        <taxon>Basidiomycota</taxon>
        <taxon>Agaricomycotina</taxon>
        <taxon>Agaricomycetes</taxon>
        <taxon>Auriculariales</taxon>
        <taxon>Auriculariaceae</taxon>
        <taxon>Auricularia</taxon>
    </lineage>
</organism>
<dbReference type="GO" id="GO:0046922">
    <property type="term" value="F:peptide-O-fucosyltransferase activity"/>
    <property type="evidence" value="ECO:0007669"/>
    <property type="project" value="InterPro"/>
</dbReference>
<dbReference type="eggNOG" id="ENOG502SMFZ">
    <property type="taxonomic scope" value="Eukaryota"/>
</dbReference>
<dbReference type="GO" id="GO:0006004">
    <property type="term" value="P:fucose metabolic process"/>
    <property type="evidence" value="ECO:0007669"/>
    <property type="project" value="UniProtKB-KW"/>
</dbReference>
<dbReference type="InterPro" id="IPR045130">
    <property type="entry name" value="OFUT2-like"/>
</dbReference>
<keyword evidence="1" id="KW-0808">Transferase</keyword>
<keyword evidence="4" id="KW-1133">Transmembrane helix</keyword>
<evidence type="ECO:0000256" key="4">
    <source>
        <dbReference type="SAM" id="Phobius"/>
    </source>
</evidence>